<comment type="caution">
    <text evidence="2">The sequence shown here is derived from an EMBL/GenBank/DDBJ whole genome shotgun (WGS) entry which is preliminary data.</text>
</comment>
<protein>
    <submittedName>
        <fullName evidence="2">Uncharacterized protein</fullName>
    </submittedName>
</protein>
<dbReference type="RefSeq" id="WP_179707488.1">
    <property type="nucleotide sequence ID" value="NZ_JACCAU010000001.1"/>
</dbReference>
<evidence type="ECO:0000313" key="2">
    <source>
        <dbReference type="EMBL" id="NYH17866.1"/>
    </source>
</evidence>
<dbReference type="EMBL" id="JACCAU010000001">
    <property type="protein sequence ID" value="NYH17866.1"/>
    <property type="molecule type" value="Genomic_DNA"/>
</dbReference>
<sequence>MKHLKPLLSVICGAAMVTLAHAQSATDMQTIAGFVECKLDAQQIRRFIGRVDNDGVPGLVNLPPRSKAVDLAWQTEKPITAWGTSSNLVSLVSPRQMLLAIRAPEGGEIEAAKQWAARIGDMHEDDGTVSMRENLHWRGVDYRKTVGKKEIRLLVDQNESQGWLLLGCRYDKLFANN</sequence>
<accession>A0A7Y9WCT2</accession>
<gene>
    <name evidence="2" type="ORF">GGD41_005094</name>
</gene>
<reference evidence="2 3" key="1">
    <citation type="submission" date="2020-07" db="EMBL/GenBank/DDBJ databases">
        <title>Exploring microbial biodiversity for novel pathways involved in the catabolism of aromatic compounds derived from lignin.</title>
        <authorList>
            <person name="Elkins J."/>
        </authorList>
    </citation>
    <scope>NUCLEOTIDE SEQUENCE [LARGE SCALE GENOMIC DNA]</scope>
    <source>
        <strain evidence="2 3">H2C3B</strain>
    </source>
</reference>
<proteinExistence type="predicted"/>
<keyword evidence="1" id="KW-0732">Signal</keyword>
<organism evidence="2 3">
    <name type="scientific">Paraburkholderia bryophila</name>
    <dbReference type="NCBI Taxonomy" id="420952"/>
    <lineage>
        <taxon>Bacteria</taxon>
        <taxon>Pseudomonadati</taxon>
        <taxon>Pseudomonadota</taxon>
        <taxon>Betaproteobacteria</taxon>
        <taxon>Burkholderiales</taxon>
        <taxon>Burkholderiaceae</taxon>
        <taxon>Paraburkholderia</taxon>
    </lineage>
</organism>
<feature type="chain" id="PRO_5030898038" evidence="1">
    <location>
        <begin position="23"/>
        <end position="177"/>
    </location>
</feature>
<name>A0A7Y9WCT2_9BURK</name>
<dbReference type="Proteomes" id="UP000572540">
    <property type="component" value="Unassembled WGS sequence"/>
</dbReference>
<dbReference type="AlphaFoldDB" id="A0A7Y9WCT2"/>
<feature type="signal peptide" evidence="1">
    <location>
        <begin position="1"/>
        <end position="22"/>
    </location>
</feature>
<evidence type="ECO:0000313" key="3">
    <source>
        <dbReference type="Proteomes" id="UP000572540"/>
    </source>
</evidence>
<evidence type="ECO:0000256" key="1">
    <source>
        <dbReference type="SAM" id="SignalP"/>
    </source>
</evidence>